<dbReference type="SUPFAM" id="SSF51735">
    <property type="entry name" value="NAD(P)-binding Rossmann-fold domains"/>
    <property type="match status" value="1"/>
</dbReference>
<gene>
    <name evidence="2" type="ORF">US31_C0005G0043</name>
</gene>
<dbReference type="EMBL" id="LBSM01000005">
    <property type="protein sequence ID" value="KKQ18393.1"/>
    <property type="molecule type" value="Genomic_DNA"/>
</dbReference>
<proteinExistence type="predicted"/>
<evidence type="ECO:0000313" key="3">
    <source>
        <dbReference type="Proteomes" id="UP000034508"/>
    </source>
</evidence>
<sequence>MKKKKALVTGGAGFIGSHLCDRLFEEDFDVYVVDNLSKGRIENLNKKVDFFKININSPKFLKLLGILKPNIIFHLAAQSSISNSLKDPKKDFQTNLFSTLKLLEKSRKIKIEKIIFTSSAAIFGKAERLPIDEKYPRNPISYYGISKLCSEYFFQNYYKSYQMPYVCLRLANVYGPRQDASGEGGVVAIFANNIIKKTPLVIYGEGEQTRDFIYISDVIDALIRSLDERTIDNFNIGTSTQTSINHLANKLISIDDNKPVRIMHRPQRFSEVEKSSLSYQKFSRVTGFKPKVNLDKGLKKTINYFYQSIN</sequence>
<feature type="domain" description="NAD(P)-binding" evidence="1">
    <location>
        <begin position="7"/>
        <end position="301"/>
    </location>
</feature>
<accession>A0A0G0FH69</accession>
<organism evidence="2 3">
    <name type="scientific">Berkelbacteria bacterium GW2011_GWA1_36_9</name>
    <dbReference type="NCBI Taxonomy" id="1618331"/>
    <lineage>
        <taxon>Bacteria</taxon>
        <taxon>Candidatus Berkelbacteria</taxon>
    </lineage>
</organism>
<name>A0A0G0FH69_9BACT</name>
<evidence type="ECO:0000313" key="2">
    <source>
        <dbReference type="EMBL" id="KKQ18393.1"/>
    </source>
</evidence>
<reference evidence="2 3" key="1">
    <citation type="journal article" date="2015" name="Nature">
        <title>rRNA introns, odd ribosomes, and small enigmatic genomes across a large radiation of phyla.</title>
        <authorList>
            <person name="Brown C.T."/>
            <person name="Hug L.A."/>
            <person name="Thomas B.C."/>
            <person name="Sharon I."/>
            <person name="Castelle C.J."/>
            <person name="Singh A."/>
            <person name="Wilkins M.J."/>
            <person name="Williams K.H."/>
            <person name="Banfield J.F."/>
        </authorList>
    </citation>
    <scope>NUCLEOTIDE SEQUENCE [LARGE SCALE GENOMIC DNA]</scope>
</reference>
<dbReference type="PANTHER" id="PTHR43000">
    <property type="entry name" value="DTDP-D-GLUCOSE 4,6-DEHYDRATASE-RELATED"/>
    <property type="match status" value="1"/>
</dbReference>
<dbReference type="Gene3D" id="3.40.50.720">
    <property type="entry name" value="NAD(P)-binding Rossmann-like Domain"/>
    <property type="match status" value="1"/>
</dbReference>
<protein>
    <submittedName>
        <fullName evidence="2">NAD-dependent epimerase/dehydratase</fullName>
    </submittedName>
</protein>
<dbReference type="Proteomes" id="UP000034508">
    <property type="component" value="Unassembled WGS sequence"/>
</dbReference>
<evidence type="ECO:0000259" key="1">
    <source>
        <dbReference type="Pfam" id="PF16363"/>
    </source>
</evidence>
<dbReference type="InterPro" id="IPR016040">
    <property type="entry name" value="NAD(P)-bd_dom"/>
</dbReference>
<dbReference type="AlphaFoldDB" id="A0A0G0FH69"/>
<dbReference type="Pfam" id="PF16363">
    <property type="entry name" value="GDP_Man_Dehyd"/>
    <property type="match status" value="1"/>
</dbReference>
<dbReference type="InterPro" id="IPR036291">
    <property type="entry name" value="NAD(P)-bd_dom_sf"/>
</dbReference>
<comment type="caution">
    <text evidence="2">The sequence shown here is derived from an EMBL/GenBank/DDBJ whole genome shotgun (WGS) entry which is preliminary data.</text>
</comment>
<dbReference type="PATRIC" id="fig|1618331.3.peg.396"/>